<gene>
    <name evidence="1" type="ORF">OCC_13990</name>
</gene>
<name>S5Z4T5_THELN</name>
<sequence>MITASYREHKNGMIIFDYSPFTGFFYRALL</sequence>
<evidence type="ECO:0000313" key="1">
    <source>
        <dbReference type="EMBL" id="AGT34280.1"/>
    </source>
</evidence>
<evidence type="ECO:0000313" key="2">
    <source>
        <dbReference type="Proteomes" id="UP000015502"/>
    </source>
</evidence>
<dbReference type="PaxDb" id="523849-OCC_13990"/>
<dbReference type="AlphaFoldDB" id="S5Z4T5"/>
<proteinExistence type="predicted"/>
<dbReference type="HOGENOM" id="CLU_3401624_0_0_2"/>
<dbReference type="KEGG" id="tlt:OCC_13990"/>
<dbReference type="EMBL" id="CP006670">
    <property type="protein sequence ID" value="AGT34280.1"/>
    <property type="molecule type" value="Genomic_DNA"/>
</dbReference>
<accession>S5Z4T5</accession>
<keyword evidence="2" id="KW-1185">Reference proteome</keyword>
<reference evidence="1 2" key="1">
    <citation type="journal article" date="2012" name="J. Bacteriol.">
        <title>Genome sequence of the model hyperthermophilic archaeon Thermococcus litoralis NS-C.</title>
        <authorList>
            <person name="Gardner A.F."/>
            <person name="Kumar S."/>
            <person name="Perler F.B."/>
        </authorList>
    </citation>
    <scope>NUCLEOTIDE SEQUENCE [LARGE SCALE GENOMIC DNA]</scope>
    <source>
        <strain evidence="2">ATCC 51850 / DSM 5473 / JCM 8560 / NS-C</strain>
    </source>
</reference>
<dbReference type="Proteomes" id="UP000015502">
    <property type="component" value="Chromosome"/>
</dbReference>
<organism evidence="1 2">
    <name type="scientific">Thermococcus litoralis (strain ATCC 51850 / DSM 5473 / JCM 8560 / NS-C)</name>
    <dbReference type="NCBI Taxonomy" id="523849"/>
    <lineage>
        <taxon>Archaea</taxon>
        <taxon>Methanobacteriati</taxon>
        <taxon>Methanobacteriota</taxon>
        <taxon>Thermococci</taxon>
        <taxon>Thermococcales</taxon>
        <taxon>Thermococcaceae</taxon>
        <taxon>Thermococcus</taxon>
    </lineage>
</organism>
<protein>
    <submittedName>
        <fullName evidence="1">Uncharacterized protein</fullName>
    </submittedName>
</protein>